<protein>
    <submittedName>
        <fullName evidence="2">Uncharacterized protein</fullName>
    </submittedName>
</protein>
<dbReference type="WBParaSite" id="scaffold2497_cov220.g4955">
    <property type="protein sequence ID" value="scaffold2497_cov220.g4955"/>
    <property type="gene ID" value="scaffold2497_cov220.g4955"/>
</dbReference>
<proteinExistence type="predicted"/>
<sequence>MAQIPRLSDDVLYIISEKLLFKNRYGDIDLQSKSSFNPYTLFMYHSARNMRAVLSHFSKMKHLDLSTSDNECVIKFYKDVIPEYIVSGLFLFSGRMQFQIPYQSKVSLVYRKKGKVNFGSRKGEGVSHFRISSYHVNKMIFSGLIDSGLLRISSIQINNIFGNLSKIDFSATNKNIYKYLVNLAEVSFDSGSPASSSLNISSIIVDEPAETIKKHLITLLSMNIETMEIICSNNGNMFECDAKTFELVLLGSYSGSSESTSDDSVSLLSPEEFVTNLELFFITIIDYLKNLEIGGKDLKIKIEFYSSFVDYIFELIPTDNKLFSLGKHMEIENPPDGIYYVAPTAFIRRNIEVVDSIGRQHECLVKIEGYEENYVWDDYDNGYNTGNIFDERAYYIDAYSLDPHDIDMC</sequence>
<accession>A0A915M2N0</accession>
<keyword evidence="1" id="KW-1185">Reference proteome</keyword>
<dbReference type="AlphaFoldDB" id="A0A915M2N0"/>
<name>A0A915M2N0_MELJA</name>
<evidence type="ECO:0000313" key="1">
    <source>
        <dbReference type="Proteomes" id="UP000887561"/>
    </source>
</evidence>
<reference evidence="2" key="1">
    <citation type="submission" date="2022-11" db="UniProtKB">
        <authorList>
            <consortium name="WormBaseParasite"/>
        </authorList>
    </citation>
    <scope>IDENTIFICATION</scope>
</reference>
<dbReference type="Proteomes" id="UP000887561">
    <property type="component" value="Unplaced"/>
</dbReference>
<evidence type="ECO:0000313" key="2">
    <source>
        <dbReference type="WBParaSite" id="scaffold2497_cov220.g4955"/>
    </source>
</evidence>
<organism evidence="1 2">
    <name type="scientific">Meloidogyne javanica</name>
    <name type="common">Root-knot nematode worm</name>
    <dbReference type="NCBI Taxonomy" id="6303"/>
    <lineage>
        <taxon>Eukaryota</taxon>
        <taxon>Metazoa</taxon>
        <taxon>Ecdysozoa</taxon>
        <taxon>Nematoda</taxon>
        <taxon>Chromadorea</taxon>
        <taxon>Rhabditida</taxon>
        <taxon>Tylenchina</taxon>
        <taxon>Tylenchomorpha</taxon>
        <taxon>Tylenchoidea</taxon>
        <taxon>Meloidogynidae</taxon>
        <taxon>Meloidogyninae</taxon>
        <taxon>Meloidogyne</taxon>
        <taxon>Meloidogyne incognita group</taxon>
    </lineage>
</organism>